<proteinExistence type="predicted"/>
<dbReference type="EMBL" id="JAENHL010000007">
    <property type="protein sequence ID" value="MBK1868024.1"/>
    <property type="molecule type" value="Genomic_DNA"/>
</dbReference>
<comment type="caution">
    <text evidence="1">The sequence shown here is derived from an EMBL/GenBank/DDBJ whole genome shotgun (WGS) entry which is preliminary data.</text>
</comment>
<reference evidence="1" key="1">
    <citation type="submission" date="2021-01" db="EMBL/GenBank/DDBJ databases">
        <authorList>
            <person name="Sun Q."/>
        </authorList>
    </citation>
    <scope>NUCLEOTIDE SEQUENCE</scope>
    <source>
        <strain evidence="1">YIM B02566</strain>
    </source>
</reference>
<dbReference type="Proteomes" id="UP000616151">
    <property type="component" value="Unassembled WGS sequence"/>
</dbReference>
<evidence type="ECO:0000313" key="1">
    <source>
        <dbReference type="EMBL" id="MBK1868024.1"/>
    </source>
</evidence>
<protein>
    <submittedName>
        <fullName evidence="1">Uncharacterized protein</fullName>
    </submittedName>
</protein>
<name>A0ACC5R5S9_9HYPH</name>
<evidence type="ECO:0000313" key="2">
    <source>
        <dbReference type="Proteomes" id="UP000616151"/>
    </source>
</evidence>
<organism evidence="1 2">
    <name type="scientific">Taklimakanibacter albus</name>
    <dbReference type="NCBI Taxonomy" id="2800327"/>
    <lineage>
        <taxon>Bacteria</taxon>
        <taxon>Pseudomonadati</taxon>
        <taxon>Pseudomonadota</taxon>
        <taxon>Alphaproteobacteria</taxon>
        <taxon>Hyphomicrobiales</taxon>
        <taxon>Aestuariivirgaceae</taxon>
        <taxon>Taklimakanibacter</taxon>
    </lineage>
</organism>
<keyword evidence="2" id="KW-1185">Reference proteome</keyword>
<gene>
    <name evidence="1" type="ORF">JHL16_16825</name>
</gene>
<accession>A0ACC5R5S9</accession>
<sequence length="54" mass="6029">MIIQAFAALRRVSGAIDSWCATRRLRGTDDAMLADIGVARGHIDWLVHHGRKRS</sequence>